<dbReference type="STRING" id="47428.A0A284RAP7"/>
<dbReference type="OMA" id="IRRVGEW"/>
<feature type="region of interest" description="Disordered" evidence="1">
    <location>
        <begin position="38"/>
        <end position="80"/>
    </location>
</feature>
<dbReference type="InterPro" id="IPR048401">
    <property type="entry name" value="SLS1_C"/>
</dbReference>
<dbReference type="AlphaFoldDB" id="A0A284RAP7"/>
<dbReference type="EMBL" id="FUEG01000006">
    <property type="protein sequence ID" value="SJL05798.1"/>
    <property type="molecule type" value="Genomic_DNA"/>
</dbReference>
<dbReference type="Proteomes" id="UP000219338">
    <property type="component" value="Unassembled WGS sequence"/>
</dbReference>
<proteinExistence type="predicted"/>
<feature type="compositionally biased region" description="Basic residues" evidence="1">
    <location>
        <begin position="55"/>
        <end position="64"/>
    </location>
</feature>
<accession>A0A284RAP7</accession>
<evidence type="ECO:0000313" key="4">
    <source>
        <dbReference type="Proteomes" id="UP000219338"/>
    </source>
</evidence>
<keyword evidence="4" id="KW-1185">Reference proteome</keyword>
<feature type="region of interest" description="Disordered" evidence="1">
    <location>
        <begin position="669"/>
        <end position="691"/>
    </location>
</feature>
<organism evidence="3 4">
    <name type="scientific">Armillaria ostoyae</name>
    <name type="common">Armillaria root rot fungus</name>
    <dbReference type="NCBI Taxonomy" id="47428"/>
    <lineage>
        <taxon>Eukaryota</taxon>
        <taxon>Fungi</taxon>
        <taxon>Dikarya</taxon>
        <taxon>Basidiomycota</taxon>
        <taxon>Agaricomycotina</taxon>
        <taxon>Agaricomycetes</taxon>
        <taxon>Agaricomycetidae</taxon>
        <taxon>Agaricales</taxon>
        <taxon>Marasmiineae</taxon>
        <taxon>Physalacriaceae</taxon>
        <taxon>Armillaria</taxon>
    </lineage>
</organism>
<sequence>MSIYRVGRALHRPLCSACILSRFHHLYTTAAVQPAPITETEDHAESSSEPSTPKASKRKSKKKKPDVPPRKTVLEESRVHSHLASLQATKGVLTLDELERHKPSDLAHPQSPQYEEQYLELHNFLLRSFNNKQLVQFIRLSGSNLPLSRDKNSLARIILEDAWNLPSLSQIKKDQKERTETGSQTYPLDRRQSFLILGKDGVDLLALSTEYKVQMSFSSNPLALKVSGLRVHLKQLSEHILRFKESIRDEVYQLPTKLPIRGDLLQRVSRLAGAFTENLENGMIRISYKVDQPQASVHAKRLATRASCESLSNPERNVLVHIPPGIPSSTPVPLSMFPHTYSLYPFLSPRSVPWTSSGGGSFRIRRVGEWLGINSREDLLKSGGLAMGRGTVLTKEVREKENIRQLLKNAVGLDETKIVTASFGHILLNTPPSTKSALVPPLKGNWPLADILKWMREHTVPSTFSPSVPAAVLELTPSKQCTLHRLVYRQVSSSVPQENQGPARTIRFEMALNAPQDESQNGSSFSPSVSIGSEESFDLMLPDRPTDVQFSVSDTRSLTESEWPSELRGYFEALQSFILGSDDGAPQPETPLTLCHGDETYVLNFSSSVRQHNDTIPEADFQSDFMSENELDLESDQKSSVCKVVCQNVFNDPSWRSFMKTCDYLSTLSSRVTPPTSPLEESDGDLETARF</sequence>
<evidence type="ECO:0000313" key="3">
    <source>
        <dbReference type="EMBL" id="SJL05798.1"/>
    </source>
</evidence>
<feature type="compositionally biased region" description="Acidic residues" evidence="1">
    <location>
        <begin position="680"/>
        <end position="691"/>
    </location>
</feature>
<dbReference type="OrthoDB" id="3362817at2759"/>
<protein>
    <recommendedName>
        <fullName evidence="2">SLS1 C-terminal domain-containing protein</fullName>
    </recommendedName>
</protein>
<evidence type="ECO:0000259" key="2">
    <source>
        <dbReference type="Pfam" id="PF20778"/>
    </source>
</evidence>
<gene>
    <name evidence="3" type="ORF">ARMOST_09134</name>
</gene>
<reference evidence="4" key="1">
    <citation type="journal article" date="2017" name="Nat. Ecol. Evol.">
        <title>Genome expansion and lineage-specific genetic innovations in the forest pathogenic fungi Armillaria.</title>
        <authorList>
            <person name="Sipos G."/>
            <person name="Prasanna A.N."/>
            <person name="Walter M.C."/>
            <person name="O'Connor E."/>
            <person name="Balint B."/>
            <person name="Krizsan K."/>
            <person name="Kiss B."/>
            <person name="Hess J."/>
            <person name="Varga T."/>
            <person name="Slot J."/>
            <person name="Riley R."/>
            <person name="Boka B."/>
            <person name="Rigling D."/>
            <person name="Barry K."/>
            <person name="Lee J."/>
            <person name="Mihaltcheva S."/>
            <person name="LaButti K."/>
            <person name="Lipzen A."/>
            <person name="Waldron R."/>
            <person name="Moloney N.M."/>
            <person name="Sperisen C."/>
            <person name="Kredics L."/>
            <person name="Vagvoelgyi C."/>
            <person name="Patrignani A."/>
            <person name="Fitzpatrick D."/>
            <person name="Nagy I."/>
            <person name="Doyle S."/>
            <person name="Anderson J.B."/>
            <person name="Grigoriev I.V."/>
            <person name="Gueldener U."/>
            <person name="Muensterkoetter M."/>
            <person name="Nagy L.G."/>
        </authorList>
    </citation>
    <scope>NUCLEOTIDE SEQUENCE [LARGE SCALE GENOMIC DNA]</scope>
    <source>
        <strain evidence="4">C18/9</strain>
    </source>
</reference>
<evidence type="ECO:0000256" key="1">
    <source>
        <dbReference type="SAM" id="MobiDB-lite"/>
    </source>
</evidence>
<name>A0A284RAP7_ARMOS</name>
<dbReference type="Pfam" id="PF20778">
    <property type="entry name" value="SLS1_C"/>
    <property type="match status" value="1"/>
</dbReference>
<feature type="domain" description="SLS1 C-terminal" evidence="2">
    <location>
        <begin position="414"/>
        <end position="592"/>
    </location>
</feature>
<feature type="compositionally biased region" description="Basic and acidic residues" evidence="1">
    <location>
        <begin position="65"/>
        <end position="79"/>
    </location>
</feature>